<organism evidence="2 3">
    <name type="scientific">Rubripirellula obstinata</name>
    <dbReference type="NCBI Taxonomy" id="406547"/>
    <lineage>
        <taxon>Bacteria</taxon>
        <taxon>Pseudomonadati</taxon>
        <taxon>Planctomycetota</taxon>
        <taxon>Planctomycetia</taxon>
        <taxon>Pirellulales</taxon>
        <taxon>Pirellulaceae</taxon>
        <taxon>Rubripirellula</taxon>
    </lineage>
</organism>
<keyword evidence="1" id="KW-1133">Transmembrane helix</keyword>
<evidence type="ECO:0000256" key="1">
    <source>
        <dbReference type="SAM" id="Phobius"/>
    </source>
</evidence>
<proteinExistence type="predicted"/>
<name>A0A5B1CI26_9BACT</name>
<dbReference type="EMBL" id="VRLW01000001">
    <property type="protein sequence ID" value="KAA1258914.1"/>
    <property type="molecule type" value="Genomic_DNA"/>
</dbReference>
<gene>
    <name evidence="2" type="ORF">LF1_14380</name>
</gene>
<reference evidence="2 3" key="1">
    <citation type="submission" date="2019-08" db="EMBL/GenBank/DDBJ databases">
        <title>Deep-cultivation of Planctomycetes and their phenomic and genomic characterization uncovers novel biology.</title>
        <authorList>
            <person name="Wiegand S."/>
            <person name="Jogler M."/>
            <person name="Boedeker C."/>
            <person name="Pinto D."/>
            <person name="Vollmers J."/>
            <person name="Rivas-Marin E."/>
            <person name="Kohn T."/>
            <person name="Peeters S.H."/>
            <person name="Heuer A."/>
            <person name="Rast P."/>
            <person name="Oberbeckmann S."/>
            <person name="Bunk B."/>
            <person name="Jeske O."/>
            <person name="Meyerdierks A."/>
            <person name="Storesund J.E."/>
            <person name="Kallscheuer N."/>
            <person name="Luecker S."/>
            <person name="Lage O.M."/>
            <person name="Pohl T."/>
            <person name="Merkel B.J."/>
            <person name="Hornburger P."/>
            <person name="Mueller R.-W."/>
            <person name="Bruemmer F."/>
            <person name="Labrenz M."/>
            <person name="Spormann A.M."/>
            <person name="Op Den Camp H."/>
            <person name="Overmann J."/>
            <person name="Amann R."/>
            <person name="Jetten M.S.M."/>
            <person name="Mascher T."/>
            <person name="Medema M.H."/>
            <person name="Devos D.P."/>
            <person name="Kaster A.-K."/>
            <person name="Ovreas L."/>
            <person name="Rohde M."/>
            <person name="Galperin M.Y."/>
            <person name="Jogler C."/>
        </authorList>
    </citation>
    <scope>NUCLEOTIDE SEQUENCE [LARGE SCALE GENOMIC DNA]</scope>
    <source>
        <strain evidence="2 3">LF1</strain>
    </source>
</reference>
<accession>A0A5B1CI26</accession>
<keyword evidence="1" id="KW-0472">Membrane</keyword>
<feature type="transmembrane region" description="Helical" evidence="1">
    <location>
        <begin position="72"/>
        <end position="96"/>
    </location>
</feature>
<sequence length="225" mass="24595">MPTRLNGLETLHGVQNLRVWVGIWGYRIPRSYSDTIPYLISTTPLRHFASRIMSNPQNDPDLANAERKARRFWVSLVVTFLGLQVVIGILSVRLAIGDSAAVIVPDYHTTALNWDAHRRRQTAADRLGIKVVVQPSDVADGQGNRAIEVLVSDRDSKAMTGVVLSGRLYHHAAAGDAVKVSFEDAGDGRHVSLAPMAKPGLWHLELKIDGADEPIVLPVTVEVAS</sequence>
<keyword evidence="3" id="KW-1185">Reference proteome</keyword>
<comment type="caution">
    <text evidence="2">The sequence shown here is derived from an EMBL/GenBank/DDBJ whole genome shotgun (WGS) entry which is preliminary data.</text>
</comment>
<dbReference type="AlphaFoldDB" id="A0A5B1CI26"/>
<dbReference type="InterPro" id="IPR008620">
    <property type="entry name" value="FixH"/>
</dbReference>
<evidence type="ECO:0000313" key="3">
    <source>
        <dbReference type="Proteomes" id="UP000322699"/>
    </source>
</evidence>
<evidence type="ECO:0000313" key="2">
    <source>
        <dbReference type="EMBL" id="KAA1258914.1"/>
    </source>
</evidence>
<protein>
    <submittedName>
        <fullName evidence="2">FixH</fullName>
    </submittedName>
</protein>
<dbReference type="OrthoDB" id="288113at2"/>
<dbReference type="Proteomes" id="UP000322699">
    <property type="component" value="Unassembled WGS sequence"/>
</dbReference>
<dbReference type="Pfam" id="PF05751">
    <property type="entry name" value="FixH"/>
    <property type="match status" value="1"/>
</dbReference>
<keyword evidence="1" id="KW-0812">Transmembrane</keyword>